<accession>A0ABD3QEX3</accession>
<dbReference type="Gene3D" id="3.10.450.50">
    <property type="match status" value="1"/>
</dbReference>
<dbReference type="PANTHER" id="PTHR23359">
    <property type="entry name" value="NUCLEOTIDE KINASE"/>
    <property type="match status" value="1"/>
</dbReference>
<evidence type="ECO:0008006" key="6">
    <source>
        <dbReference type="Google" id="ProtNLM"/>
    </source>
</evidence>
<proteinExistence type="predicted"/>
<comment type="caution">
    <text evidence="4">The sequence shown here is derived from an EMBL/GenBank/DDBJ whole genome shotgun (WGS) entry which is preliminary data.</text>
</comment>
<keyword evidence="1" id="KW-0808">Transferase</keyword>
<protein>
    <recommendedName>
        <fullName evidence="6">Adenylate kinase</fullName>
    </recommendedName>
</protein>
<dbReference type="Gene3D" id="3.40.50.300">
    <property type="entry name" value="P-loop containing nucleotide triphosphate hydrolases"/>
    <property type="match status" value="1"/>
</dbReference>
<dbReference type="Pfam" id="PF13207">
    <property type="entry name" value="AAA_17"/>
    <property type="match status" value="1"/>
</dbReference>
<keyword evidence="3" id="KW-0418">Kinase</keyword>
<evidence type="ECO:0000313" key="5">
    <source>
        <dbReference type="Proteomes" id="UP001530315"/>
    </source>
</evidence>
<evidence type="ECO:0000256" key="1">
    <source>
        <dbReference type="ARBA" id="ARBA00022679"/>
    </source>
</evidence>
<keyword evidence="2" id="KW-0547">Nucleotide-binding</keyword>
<organism evidence="4 5">
    <name type="scientific">Stephanodiscus triporus</name>
    <dbReference type="NCBI Taxonomy" id="2934178"/>
    <lineage>
        <taxon>Eukaryota</taxon>
        <taxon>Sar</taxon>
        <taxon>Stramenopiles</taxon>
        <taxon>Ochrophyta</taxon>
        <taxon>Bacillariophyta</taxon>
        <taxon>Coscinodiscophyceae</taxon>
        <taxon>Thalassiosirophycidae</taxon>
        <taxon>Stephanodiscales</taxon>
        <taxon>Stephanodiscaceae</taxon>
        <taxon>Stephanodiscus</taxon>
    </lineage>
</organism>
<dbReference type="InterPro" id="IPR027417">
    <property type="entry name" value="P-loop_NTPase"/>
</dbReference>
<evidence type="ECO:0000256" key="3">
    <source>
        <dbReference type="ARBA" id="ARBA00022777"/>
    </source>
</evidence>
<gene>
    <name evidence="4" type="ORF">ACHAW5_004122</name>
</gene>
<dbReference type="CDD" id="cd01428">
    <property type="entry name" value="ADK"/>
    <property type="match status" value="1"/>
</dbReference>
<dbReference type="SUPFAM" id="SSF52540">
    <property type="entry name" value="P-loop containing nucleoside triphosphate hydrolases"/>
    <property type="match status" value="1"/>
</dbReference>
<name>A0ABD3QEX3_9STRA</name>
<evidence type="ECO:0000313" key="4">
    <source>
        <dbReference type="EMBL" id="KAL3798882.1"/>
    </source>
</evidence>
<dbReference type="Proteomes" id="UP001530315">
    <property type="component" value="Unassembled WGS sequence"/>
</dbReference>
<reference evidence="4 5" key="1">
    <citation type="submission" date="2024-10" db="EMBL/GenBank/DDBJ databases">
        <title>Updated reference genomes for cyclostephanoid diatoms.</title>
        <authorList>
            <person name="Roberts W.R."/>
            <person name="Alverson A.J."/>
        </authorList>
    </citation>
    <scope>NUCLEOTIDE SEQUENCE [LARGE SCALE GENOMIC DNA]</scope>
    <source>
        <strain evidence="4 5">AJA276-08</strain>
    </source>
</reference>
<dbReference type="InterPro" id="IPR000850">
    <property type="entry name" value="Adenylat/UMP-CMP_kin"/>
</dbReference>
<dbReference type="EMBL" id="JALLAZ020000279">
    <property type="protein sequence ID" value="KAL3798882.1"/>
    <property type="molecule type" value="Genomic_DNA"/>
</dbReference>
<keyword evidence="5" id="KW-1185">Reference proteome</keyword>
<sequence>MGTQSGRIVDTYKCVHLSVGELLRSGAEREDCPHAETIRRTLVAGNIVPVELSLGLLREAMDEAAAVVVGGDGDGDDDERYGSRIFLVDGFPRNYENLRGWTECMPGHASVLGALVYDCPMEELERRILGRAETSGRSDDNLESARRRFDTFRRQTMPVVRALERAQEMLAEADGDDGNSEEGGGGGFSLVVDGDISVSTPSVGRIMGGGGIRLDVVKINAAGSVDEVWKATKAAMDSFVKNDVLTANSNLLSAIEEGDIARVTALSDDDELLEGMEPMYDGPSSPTALAPSSSSLISNGRVNIIDGIKAIVSYDRKMKGGMKVRETRVWKHGPRGWKCVGVTRV</sequence>
<dbReference type="GO" id="GO:0000166">
    <property type="term" value="F:nucleotide binding"/>
    <property type="evidence" value="ECO:0007669"/>
    <property type="project" value="UniProtKB-KW"/>
</dbReference>
<dbReference type="AlphaFoldDB" id="A0ABD3QEX3"/>
<evidence type="ECO:0000256" key="2">
    <source>
        <dbReference type="ARBA" id="ARBA00022741"/>
    </source>
</evidence>
<dbReference type="GO" id="GO:0016301">
    <property type="term" value="F:kinase activity"/>
    <property type="evidence" value="ECO:0007669"/>
    <property type="project" value="UniProtKB-KW"/>
</dbReference>